<dbReference type="GO" id="GO:0051726">
    <property type="term" value="P:regulation of cell cycle"/>
    <property type="evidence" value="ECO:0007669"/>
    <property type="project" value="TreeGrafter"/>
</dbReference>
<gene>
    <name evidence="3" type="ORF">Z043_104980</name>
</gene>
<dbReference type="STRING" id="113540.ENSSFOP00015020309"/>
<feature type="coiled-coil region" evidence="1">
    <location>
        <begin position="567"/>
        <end position="595"/>
    </location>
</feature>
<name>A0A0P7XHD6_SCLFO</name>
<comment type="caution">
    <text evidence="3">The sequence shown here is derived from an EMBL/GenBank/DDBJ whole genome shotgun (WGS) entry which is preliminary data.</text>
</comment>
<reference evidence="3 4" key="1">
    <citation type="submission" date="2015-08" db="EMBL/GenBank/DDBJ databases">
        <title>The genome of the Asian arowana (Scleropages formosus).</title>
        <authorList>
            <person name="Tan M.H."/>
            <person name="Gan H.M."/>
            <person name="Croft L.J."/>
            <person name="Austin C.M."/>
        </authorList>
    </citation>
    <scope>NUCLEOTIDE SEQUENCE [LARGE SCALE GENOMIC DNA]</scope>
    <source>
        <strain evidence="3">Aro1</strain>
    </source>
</reference>
<feature type="compositionally biased region" description="Basic and acidic residues" evidence="2">
    <location>
        <begin position="513"/>
        <end position="522"/>
    </location>
</feature>
<evidence type="ECO:0000256" key="1">
    <source>
        <dbReference type="SAM" id="Coils"/>
    </source>
</evidence>
<feature type="region of interest" description="Disordered" evidence="2">
    <location>
        <begin position="472"/>
        <end position="551"/>
    </location>
</feature>
<protein>
    <submittedName>
        <fullName evidence="3">Hamartin-like</fullName>
    </submittedName>
</protein>
<feature type="region of interest" description="Disordered" evidence="2">
    <location>
        <begin position="1269"/>
        <end position="1292"/>
    </location>
</feature>
<keyword evidence="1" id="KW-0175">Coiled coil</keyword>
<dbReference type="Pfam" id="PF04388">
    <property type="entry name" value="Hamartin"/>
    <property type="match status" value="1"/>
</dbReference>
<dbReference type="PANTHER" id="PTHR15154">
    <property type="entry name" value="HAMARTIN"/>
    <property type="match status" value="1"/>
</dbReference>
<feature type="coiled-coil region" evidence="1">
    <location>
        <begin position="1003"/>
        <end position="1076"/>
    </location>
</feature>
<dbReference type="SUPFAM" id="SSF48371">
    <property type="entry name" value="ARM repeat"/>
    <property type="match status" value="1"/>
</dbReference>
<dbReference type="GO" id="GO:0032007">
    <property type="term" value="P:negative regulation of TOR signaling"/>
    <property type="evidence" value="ECO:0007669"/>
    <property type="project" value="TreeGrafter"/>
</dbReference>
<accession>A0A0P7XHD6</accession>
<dbReference type="GO" id="GO:0008285">
    <property type="term" value="P:negative regulation of cell population proliferation"/>
    <property type="evidence" value="ECO:0007669"/>
    <property type="project" value="TreeGrafter"/>
</dbReference>
<evidence type="ECO:0000313" key="4">
    <source>
        <dbReference type="Proteomes" id="UP000034805"/>
    </source>
</evidence>
<dbReference type="InterPro" id="IPR007483">
    <property type="entry name" value="Hamartin"/>
</dbReference>
<feature type="compositionally biased region" description="Basic and acidic residues" evidence="2">
    <location>
        <begin position="533"/>
        <end position="549"/>
    </location>
</feature>
<feature type="coiled-coil region" evidence="1">
    <location>
        <begin position="887"/>
        <end position="921"/>
    </location>
</feature>
<dbReference type="GO" id="GO:0033596">
    <property type="term" value="C:TSC1-TSC2 complex"/>
    <property type="evidence" value="ECO:0007669"/>
    <property type="project" value="TreeGrafter"/>
</dbReference>
<evidence type="ECO:0000313" key="3">
    <source>
        <dbReference type="EMBL" id="KPP75747.1"/>
    </source>
</evidence>
<organism evidence="3 4">
    <name type="scientific">Scleropages formosus</name>
    <name type="common">Asian bonytongue</name>
    <name type="synonym">Osteoglossum formosum</name>
    <dbReference type="NCBI Taxonomy" id="113540"/>
    <lineage>
        <taxon>Eukaryota</taxon>
        <taxon>Metazoa</taxon>
        <taxon>Chordata</taxon>
        <taxon>Craniata</taxon>
        <taxon>Vertebrata</taxon>
        <taxon>Euteleostomi</taxon>
        <taxon>Actinopterygii</taxon>
        <taxon>Neopterygii</taxon>
        <taxon>Teleostei</taxon>
        <taxon>Osteoglossocephala</taxon>
        <taxon>Osteoglossomorpha</taxon>
        <taxon>Osteoglossiformes</taxon>
        <taxon>Osteoglossidae</taxon>
        <taxon>Scleropages</taxon>
    </lineage>
</organism>
<evidence type="ECO:0000256" key="2">
    <source>
        <dbReference type="SAM" id="MobiDB-lite"/>
    </source>
</evidence>
<dbReference type="PANTHER" id="PTHR15154:SF2">
    <property type="entry name" value="HAMARTIN"/>
    <property type="match status" value="1"/>
</dbReference>
<sequence length="1304" mass="145636">MGGTVAQRVWPVPALTGLGFKSRLGHPVTDWHPLPLLLCTLCCQARLRFATTLLGTVNMPFLPPLGAMAREQSSIGELLPLLDSSDLHQLDEVKGLINEQLSTERGSALLNSLVDYYLETSSSQALSILSSVREPHDKHLLDKMSECMTKQSCRLHTLTLLGHVVRRQPPWIHKISRFSLLPSLLKCLKTDSDVVMLITGVLVLVTLLPVIPQVSKQHLHEFFDIFGRLAAWNPKNAGHVPEVFLIHLHASVYSLFHRLYGMYPCNFVSYLRSHYSTKENMDTFEEVVKPMLQHVRIHPELVSGTKDHELDPTRWKRYEIHDIVIECAKVSLDPKEASCEEDYSTVPEHFLSHLQLRPLECTASSFTDLHSSYGSCSSTPFLTPRQPFPLPLTSSQPTYRSPQSTLWQTRNQNGEVGSSCVVKDIIWSPSSVCSMTTPPSSRGISPVSELSHSAPHFLSRVHTSLGELSFGHFAGGKRTPSSSTPGTSSSTPTFSEDYVHISLPTSTSTPPCKDTRPTEHVKPSMVRQEPVSELERNKAELSHAGDSESSKAMTLPELSIFIRKQELEQHEHTEKEQEEDAIREELRKIAEEQQDLSALCGFHSPFCHATETLTEKQEKVLVGSTPNLHSEPYQAVSTPDQTARPVLGTSARTLEQQMFTPIDHTPSRHIRLSPLVPDEEISGLAKHGFCPLSTCREAAPAYEDLFGPALPRAASLFVAKKTSEARWAASTEMEEKESEGVAAASPLEVLDRLIQQGSDAHDKVLRRLPLPSKSADWTHFGGSTPPDELHTLRSQLLLLHNQVLYERYKREQHAIRNRRLLRRIINATALEEQNNAMKDQLKLQDIEIQSLQVSLQEEQQCYRQLWEDRESAVMQLRSQILQLQQGRDEYYTKYQELQSKLLESQKRMGELEAKLQKANNKICNTGHQLSQLSIKLTNSETLQQQMGFLNKQLVLLSEVNKLCVEELQHVDPVSSKVKTVRVRGFQQELELWKEGTAEVDMLQVSAEKELEKLRQSLTQQSQRLDAAHQRIGELEAQLIKKEHLIAEQKLFLEDVKSQAKEQLQASESRYQAQKQVSQMLQAELLQLYSKLELENPVGGSLPTGGTPESCKLTDSRPDSDCSLLQRGQVIEGTQGTTGASSVPPTDTGCTLPTGRLQTRTAANISDCPQSPAAPLESSPSHLPFLMSRPSGTPLAVGSYPSAKSFLGLHSRELFRNKSESHCEEGFQPLAGLSQGLKTKCVEPTEDIPMTCSLPGIIPAQATVANQIQPDAEQSAISEWDSGSEPGSARQRQERLKIMDYNDLH</sequence>
<feature type="region of interest" description="Disordered" evidence="2">
    <location>
        <begin position="1098"/>
        <end position="1118"/>
    </location>
</feature>
<dbReference type="EMBL" id="JARO02001342">
    <property type="protein sequence ID" value="KPP75747.1"/>
    <property type="molecule type" value="Genomic_DNA"/>
</dbReference>
<feature type="compositionally biased region" description="Low complexity" evidence="2">
    <location>
        <begin position="479"/>
        <end position="495"/>
    </location>
</feature>
<dbReference type="InterPro" id="IPR016024">
    <property type="entry name" value="ARM-type_fold"/>
</dbReference>
<proteinExistence type="predicted"/>
<dbReference type="Proteomes" id="UP000034805">
    <property type="component" value="Unassembled WGS sequence"/>
</dbReference>